<comment type="caution">
    <text evidence="1">The sequence shown here is derived from an EMBL/GenBank/DDBJ whole genome shotgun (WGS) entry which is preliminary data.</text>
</comment>
<accession>A0A6I3JE34</accession>
<sequence>MPRPLLILAPVLLALLLGLGAAIQPAAAYQHKDWGKTSAPDRKLREGCHRYNYHYVIDPPSDDWAAETFLIDPTGEKLASGAFDVDADPAKGKSSWTICDASTKPGRFTIKMRVTWQTSLTEIHKGWVKPSHFRLYRKR</sequence>
<reference evidence="1 2" key="1">
    <citation type="submission" date="2019-10" db="EMBL/GenBank/DDBJ databases">
        <title>Nocardioides novel species isolated from the excrement of Marmot.</title>
        <authorList>
            <person name="Zhang G."/>
        </authorList>
    </citation>
    <scope>NUCLEOTIDE SEQUENCE [LARGE SCALE GENOMIC DNA]</scope>
    <source>
        <strain evidence="2">zg-579</strain>
    </source>
</reference>
<proteinExistence type="predicted"/>
<dbReference type="EMBL" id="WLCI01000016">
    <property type="protein sequence ID" value="MTB96381.1"/>
    <property type="molecule type" value="Genomic_DNA"/>
</dbReference>
<keyword evidence="2" id="KW-1185">Reference proteome</keyword>
<gene>
    <name evidence="1" type="ORF">GGQ22_15000</name>
</gene>
<organism evidence="1 2">
    <name type="scientific">Nocardioides marmotae</name>
    <dbReference type="NCBI Taxonomy" id="2663857"/>
    <lineage>
        <taxon>Bacteria</taxon>
        <taxon>Bacillati</taxon>
        <taxon>Actinomycetota</taxon>
        <taxon>Actinomycetes</taxon>
        <taxon>Propionibacteriales</taxon>
        <taxon>Nocardioidaceae</taxon>
        <taxon>Nocardioides</taxon>
    </lineage>
</organism>
<protein>
    <submittedName>
        <fullName evidence="1">Uncharacterized protein</fullName>
    </submittedName>
</protein>
<evidence type="ECO:0000313" key="2">
    <source>
        <dbReference type="Proteomes" id="UP000433406"/>
    </source>
</evidence>
<evidence type="ECO:0000313" key="1">
    <source>
        <dbReference type="EMBL" id="MTB96381.1"/>
    </source>
</evidence>
<dbReference type="AlphaFoldDB" id="A0A6I3JE34"/>
<name>A0A6I3JE34_9ACTN</name>
<dbReference type="Proteomes" id="UP000433406">
    <property type="component" value="Unassembled WGS sequence"/>
</dbReference>
<dbReference type="RefSeq" id="WP_154616252.1">
    <property type="nucleotide sequence ID" value="NZ_CP053660.1"/>
</dbReference>